<dbReference type="SUPFAM" id="SSF51735">
    <property type="entry name" value="NAD(P)-binding Rossmann-fold domains"/>
    <property type="match status" value="1"/>
</dbReference>
<evidence type="ECO:0000313" key="3">
    <source>
        <dbReference type="Proteomes" id="UP000280668"/>
    </source>
</evidence>
<dbReference type="RefSeq" id="WP_170163282.1">
    <property type="nucleotide sequence ID" value="NZ_RKHK01000001.1"/>
</dbReference>
<dbReference type="Gene3D" id="3.40.50.720">
    <property type="entry name" value="NAD(P)-binding Rossmann-like Domain"/>
    <property type="match status" value="1"/>
</dbReference>
<dbReference type="AlphaFoldDB" id="A0A3N2BF28"/>
<organism evidence="2 3">
    <name type="scientific">Bogoriella caseilytica</name>
    <dbReference type="NCBI Taxonomy" id="56055"/>
    <lineage>
        <taxon>Bacteria</taxon>
        <taxon>Bacillati</taxon>
        <taxon>Actinomycetota</taxon>
        <taxon>Actinomycetes</taxon>
        <taxon>Micrococcales</taxon>
        <taxon>Bogoriellaceae</taxon>
        <taxon>Bogoriella</taxon>
    </lineage>
</organism>
<dbReference type="PANTHER" id="PTHR43162:SF1">
    <property type="entry name" value="PRESTALK A DIFFERENTIATION PROTEIN A"/>
    <property type="match status" value="1"/>
</dbReference>
<comment type="caution">
    <text evidence="2">The sequence shown here is derived from an EMBL/GenBank/DDBJ whole genome shotgun (WGS) entry which is preliminary data.</text>
</comment>
<accession>A0A3N2BF28</accession>
<dbReference type="InterPro" id="IPR036291">
    <property type="entry name" value="NAD(P)-bd_dom_sf"/>
</dbReference>
<sequence>MSAERVLITGATGLLGREVVAALGRRGVRPRVLLRSAERRSALPADADVEVAVGDLGDHASLGEALAGVDAAFLVTPHDSAEEHLGLTFLSACEAAGVSRLVLSTAIHPDSGIKPIRNAIYALMGRAGPHYVPKYRVEAAVRDSAVDSVVLLPANFYQNDELWRPEILSGSYPQPIGKKGTVRVDCRDVGEAAARGLLRELDPGVFPMVGPEPRITGPGAAELWQAALGREVSYVGDELRTWEQAIGERMAPAMREDFRRTYELIQRFAPRGSAGQRARTTAALGRPPTSYADYAHDAAARWSDSAQ</sequence>
<dbReference type="PANTHER" id="PTHR43162">
    <property type="match status" value="1"/>
</dbReference>
<gene>
    <name evidence="2" type="ORF">EDD31_2243</name>
</gene>
<evidence type="ECO:0000313" key="2">
    <source>
        <dbReference type="EMBL" id="ROR73852.1"/>
    </source>
</evidence>
<keyword evidence="3" id="KW-1185">Reference proteome</keyword>
<proteinExistence type="predicted"/>
<feature type="domain" description="NmrA-like" evidence="1">
    <location>
        <begin position="4"/>
        <end position="261"/>
    </location>
</feature>
<dbReference type="InterPro" id="IPR051604">
    <property type="entry name" value="Ergot_Alk_Oxidoreductase"/>
</dbReference>
<dbReference type="Pfam" id="PF05368">
    <property type="entry name" value="NmrA"/>
    <property type="match status" value="1"/>
</dbReference>
<protein>
    <submittedName>
        <fullName evidence="2">Uncharacterized protein YbjT (DUF2867 family)</fullName>
    </submittedName>
</protein>
<dbReference type="Proteomes" id="UP000280668">
    <property type="component" value="Unassembled WGS sequence"/>
</dbReference>
<evidence type="ECO:0000259" key="1">
    <source>
        <dbReference type="Pfam" id="PF05368"/>
    </source>
</evidence>
<dbReference type="InterPro" id="IPR008030">
    <property type="entry name" value="NmrA-like"/>
</dbReference>
<reference evidence="2 3" key="1">
    <citation type="submission" date="2018-11" db="EMBL/GenBank/DDBJ databases">
        <title>Sequencing the genomes of 1000 actinobacteria strains.</title>
        <authorList>
            <person name="Klenk H.-P."/>
        </authorList>
    </citation>
    <scope>NUCLEOTIDE SEQUENCE [LARGE SCALE GENOMIC DNA]</scope>
    <source>
        <strain evidence="2 3">DSM 11294</strain>
    </source>
</reference>
<name>A0A3N2BF28_9MICO</name>
<dbReference type="EMBL" id="RKHK01000001">
    <property type="protein sequence ID" value="ROR73852.1"/>
    <property type="molecule type" value="Genomic_DNA"/>
</dbReference>